<sequence length="153" mass="16282">MEPWVIWLALALVLLAVDIVVAGGASGILLVLALMSFAGVLAALLGLDVNAQMAFAAVSGLIFIPVVILIMRRITGRRNSQHSEGRLADETYALQQDGERLVVKALGDTYPVKPDPAHAGTELMPGQQVRILRFEGITAIVRPESGQSQPNSS</sequence>
<protein>
    <submittedName>
        <fullName evidence="2">Uncharacterized protein</fullName>
    </submittedName>
</protein>
<proteinExistence type="predicted"/>
<dbReference type="Proteomes" id="UP000297475">
    <property type="component" value="Unassembled WGS sequence"/>
</dbReference>
<comment type="caution">
    <text evidence="2">The sequence shown here is derived from an EMBL/GenBank/DDBJ whole genome shotgun (WGS) entry which is preliminary data.</text>
</comment>
<dbReference type="RefSeq" id="WP_135484573.1">
    <property type="nucleotide sequence ID" value="NZ_SRMF01000010.1"/>
</dbReference>
<keyword evidence="3" id="KW-1185">Reference proteome</keyword>
<gene>
    <name evidence="2" type="ORF">E4656_17330</name>
</gene>
<organism evidence="2 3">
    <name type="scientific">Natronospirillum operosum</name>
    <dbReference type="NCBI Taxonomy" id="2759953"/>
    <lineage>
        <taxon>Bacteria</taxon>
        <taxon>Pseudomonadati</taxon>
        <taxon>Pseudomonadota</taxon>
        <taxon>Gammaproteobacteria</taxon>
        <taxon>Oceanospirillales</taxon>
        <taxon>Natronospirillaceae</taxon>
        <taxon>Natronospirillum</taxon>
    </lineage>
</organism>
<keyword evidence="1" id="KW-1133">Transmembrane helix</keyword>
<feature type="transmembrane region" description="Helical" evidence="1">
    <location>
        <begin position="53"/>
        <end position="71"/>
    </location>
</feature>
<evidence type="ECO:0000256" key="1">
    <source>
        <dbReference type="SAM" id="Phobius"/>
    </source>
</evidence>
<dbReference type="OrthoDB" id="5784805at2"/>
<evidence type="ECO:0000313" key="2">
    <source>
        <dbReference type="EMBL" id="TGG91151.1"/>
    </source>
</evidence>
<feature type="transmembrane region" description="Helical" evidence="1">
    <location>
        <begin position="29"/>
        <end position="47"/>
    </location>
</feature>
<dbReference type="AlphaFoldDB" id="A0A4Z0WB06"/>
<accession>A0A4Z0WB06</accession>
<reference evidence="2 3" key="1">
    <citation type="submission" date="2019-04" db="EMBL/GenBank/DDBJ databases">
        <title>Natronospirillum operosus gen. nov., sp. nov., a haloalkaliphilic satellite isolated from decaying biomass of laboratory culture of cyanobacterium Geitlerinema sp. and proposal of Natronospirillaceae fam. nov. and Saccharospirillaceae fam. nov.</title>
        <authorList>
            <person name="Kevbrin V."/>
            <person name="Boltyanskaya Y."/>
            <person name="Koziaeva V."/>
            <person name="Grouzdev D.S."/>
            <person name="Park M."/>
            <person name="Cho J."/>
        </authorList>
    </citation>
    <scope>NUCLEOTIDE SEQUENCE [LARGE SCALE GENOMIC DNA]</scope>
    <source>
        <strain evidence="2 3">G-116</strain>
    </source>
</reference>
<keyword evidence="1" id="KW-0472">Membrane</keyword>
<name>A0A4Z0WB06_9GAMM</name>
<keyword evidence="1" id="KW-0812">Transmembrane</keyword>
<dbReference type="EMBL" id="SRMF01000010">
    <property type="protein sequence ID" value="TGG91151.1"/>
    <property type="molecule type" value="Genomic_DNA"/>
</dbReference>
<evidence type="ECO:0000313" key="3">
    <source>
        <dbReference type="Proteomes" id="UP000297475"/>
    </source>
</evidence>
<feature type="transmembrane region" description="Helical" evidence="1">
    <location>
        <begin position="6"/>
        <end position="22"/>
    </location>
</feature>